<accession>A0ABW8RI11</accession>
<dbReference type="EMBL" id="JBJHQH010000006">
    <property type="protein sequence ID" value="MFK9091860.1"/>
    <property type="molecule type" value="Genomic_DNA"/>
</dbReference>
<feature type="signal peptide" evidence="1">
    <location>
        <begin position="1"/>
        <end position="26"/>
    </location>
</feature>
<proteinExistence type="predicted"/>
<keyword evidence="1" id="KW-0732">Signal</keyword>
<dbReference type="RefSeq" id="WP_406580475.1">
    <property type="nucleotide sequence ID" value="NZ_JBJHQH010000006.1"/>
</dbReference>
<evidence type="ECO:0000313" key="3">
    <source>
        <dbReference type="Proteomes" id="UP001623041"/>
    </source>
</evidence>
<comment type="caution">
    <text evidence="2">The sequence shown here is derived from an EMBL/GenBank/DDBJ whole genome shotgun (WGS) entry which is preliminary data.</text>
</comment>
<reference evidence="2 3" key="1">
    <citation type="submission" date="2024-11" db="EMBL/GenBank/DDBJ databases">
        <authorList>
            <person name="Lucas J.A."/>
        </authorList>
    </citation>
    <scope>NUCLEOTIDE SEQUENCE [LARGE SCALE GENOMIC DNA]</scope>
    <source>
        <strain evidence="2 3">Z 5.4</strain>
    </source>
</reference>
<name>A0ABW8RI11_9BACI</name>
<gene>
    <name evidence="2" type="ORF">ACJEBI_10240</name>
</gene>
<protein>
    <submittedName>
        <fullName evidence="2">Uncharacterized protein</fullName>
    </submittedName>
</protein>
<evidence type="ECO:0000256" key="1">
    <source>
        <dbReference type="SAM" id="SignalP"/>
    </source>
</evidence>
<keyword evidence="3" id="KW-1185">Reference proteome</keyword>
<dbReference type="Proteomes" id="UP001623041">
    <property type="component" value="Unassembled WGS sequence"/>
</dbReference>
<feature type="chain" id="PRO_5045223772" evidence="1">
    <location>
        <begin position="27"/>
        <end position="257"/>
    </location>
</feature>
<organism evidence="2 3">
    <name type="scientific">Bacillus salipaludis</name>
    <dbReference type="NCBI Taxonomy" id="2547811"/>
    <lineage>
        <taxon>Bacteria</taxon>
        <taxon>Bacillati</taxon>
        <taxon>Bacillota</taxon>
        <taxon>Bacilli</taxon>
        <taxon>Bacillales</taxon>
        <taxon>Bacillaceae</taxon>
        <taxon>Bacillus</taxon>
    </lineage>
</organism>
<sequence length="257" mass="27663">MKSIKTKVVTGAVAVGLLSGVGAAFAKTDAGAILQGWYDGQFGKSTASLESQTTKYGTDQQQAWASEYNNLKTDATNSINGTKTSEMNKAKGEINGAKKGHLDALKAKKAEISGYMDDQFDAISVAAQNAIKSAGDQTLTDANADLKSHTESKGWDAYVDMNSQLASVEFDAIRDLEDAIYYAKDDLQKQLDTETSATTTEIKGAIDAKIRELRALITQKKDQLVAAQQEFITKEAQERVKSAKADLDATVADNFNQ</sequence>
<evidence type="ECO:0000313" key="2">
    <source>
        <dbReference type="EMBL" id="MFK9091860.1"/>
    </source>
</evidence>